<name>A0A7C0Y4H5_DESA2</name>
<gene>
    <name evidence="3" type="ORF">ENG63_11425</name>
</gene>
<keyword evidence="1" id="KW-0472">Membrane</keyword>
<feature type="transmembrane region" description="Helical" evidence="1">
    <location>
        <begin position="6"/>
        <end position="23"/>
    </location>
</feature>
<dbReference type="Pfam" id="PF14238">
    <property type="entry name" value="DUF4340"/>
    <property type="match status" value="1"/>
</dbReference>
<feature type="domain" description="DUF4340" evidence="2">
    <location>
        <begin position="69"/>
        <end position="235"/>
    </location>
</feature>
<dbReference type="EMBL" id="DRBS01000424">
    <property type="protein sequence ID" value="HDD45446.1"/>
    <property type="molecule type" value="Genomic_DNA"/>
</dbReference>
<protein>
    <submittedName>
        <fullName evidence="3">DUF4340 domain-containing protein</fullName>
    </submittedName>
</protein>
<proteinExistence type="predicted"/>
<evidence type="ECO:0000313" key="3">
    <source>
        <dbReference type="EMBL" id="HDD45446.1"/>
    </source>
</evidence>
<sequence>MSWRKLALYAFFLLMMIIFYQYQKARLAKIRERQEKEKQICKLKTEDILSIKLKNKYGNFEIKKENERWRLKQPVDDWADKFTIQGILDAITKAKAERTITPVPDKLLPYGLDKPRIEINLMAKKASFNLFLGSDTPDATKVYALTSKKKTIYLLPSSLVFSLNKDLDDLRDKRILDFDPIKVIKVNIKTNEKNILLEKKNNQWYLKMPFKAKADKDEVEDVLYRLQTERAKGFEEKIKIKSELEIEISEKEKNHWLKLFKEKDKILAKSSYRPVVMILRKELWDELTKTPETFKDRHFIKFDQEKVKKVEIVYAGKKLKAIKKENKWAIEPKKMAEDYEIDFLISDLLNLKYLPKKIEKPKEFPPSKAEVKLWDNKKIILSLKCFEDKACIWVEYKDKFYAVDKKFLESFPHKMKEG</sequence>
<comment type="caution">
    <text evidence="3">The sequence shown here is derived from an EMBL/GenBank/DDBJ whole genome shotgun (WGS) entry which is preliminary data.</text>
</comment>
<keyword evidence="1" id="KW-0812">Transmembrane</keyword>
<dbReference type="Proteomes" id="UP000886289">
    <property type="component" value="Unassembled WGS sequence"/>
</dbReference>
<evidence type="ECO:0000256" key="1">
    <source>
        <dbReference type="SAM" id="Phobius"/>
    </source>
</evidence>
<accession>A0A7C0Y4H5</accession>
<reference evidence="3" key="1">
    <citation type="journal article" date="2020" name="mSystems">
        <title>Genome- and Community-Level Interaction Insights into Carbon Utilization and Element Cycling Functions of Hydrothermarchaeota in Hydrothermal Sediment.</title>
        <authorList>
            <person name="Zhou Z."/>
            <person name="Liu Y."/>
            <person name="Xu W."/>
            <person name="Pan J."/>
            <person name="Luo Z.H."/>
            <person name="Li M."/>
        </authorList>
    </citation>
    <scope>NUCLEOTIDE SEQUENCE [LARGE SCALE GENOMIC DNA]</scope>
    <source>
        <strain evidence="3">HyVt-233</strain>
    </source>
</reference>
<organism evidence="3">
    <name type="scientific">Desulfofervidus auxilii</name>
    <dbReference type="NCBI Taxonomy" id="1621989"/>
    <lineage>
        <taxon>Bacteria</taxon>
        <taxon>Pseudomonadati</taxon>
        <taxon>Thermodesulfobacteriota</taxon>
        <taxon>Candidatus Desulfofervidia</taxon>
        <taxon>Candidatus Desulfofervidales</taxon>
        <taxon>Candidatus Desulfofervidaceae</taxon>
        <taxon>Candidatus Desulfofervidus</taxon>
    </lineage>
</organism>
<evidence type="ECO:0000259" key="2">
    <source>
        <dbReference type="Pfam" id="PF14238"/>
    </source>
</evidence>
<dbReference type="InterPro" id="IPR025641">
    <property type="entry name" value="DUF4340"/>
</dbReference>
<keyword evidence="1" id="KW-1133">Transmembrane helix</keyword>
<dbReference type="AlphaFoldDB" id="A0A7C0Y4H5"/>